<dbReference type="Gene3D" id="3.40.47.10">
    <property type="match status" value="2"/>
</dbReference>
<dbReference type="PANTHER" id="PTHR34069:SF2">
    <property type="entry name" value="BETA-KETOACYL-[ACYL-CARRIER-PROTEIN] SYNTHASE III"/>
    <property type="match status" value="1"/>
</dbReference>
<dbReference type="InterPro" id="IPR013751">
    <property type="entry name" value="ACP_syn_III_N"/>
</dbReference>
<organism evidence="5 6">
    <name type="scientific">Saccharopolyspora erythraea</name>
    <name type="common">Streptomyces erythraeus</name>
    <dbReference type="NCBI Taxonomy" id="1836"/>
    <lineage>
        <taxon>Bacteria</taxon>
        <taxon>Bacillati</taxon>
        <taxon>Actinomycetota</taxon>
        <taxon>Actinomycetes</taxon>
        <taxon>Pseudonocardiales</taxon>
        <taxon>Pseudonocardiaceae</taxon>
        <taxon>Saccharopolyspora</taxon>
    </lineage>
</organism>
<evidence type="ECO:0000259" key="3">
    <source>
        <dbReference type="Pfam" id="PF08541"/>
    </source>
</evidence>
<accession>A0ABP3P021</accession>
<feature type="domain" description="Beta-ketoacyl-[acyl-carrier-protein] synthase III N-terminal" evidence="4">
    <location>
        <begin position="108"/>
        <end position="183"/>
    </location>
</feature>
<evidence type="ECO:0000313" key="6">
    <source>
        <dbReference type="Proteomes" id="UP001500729"/>
    </source>
</evidence>
<dbReference type="CDD" id="cd00827">
    <property type="entry name" value="init_cond_enzymes"/>
    <property type="match status" value="1"/>
</dbReference>
<dbReference type="InterPro" id="IPR016039">
    <property type="entry name" value="Thiolase-like"/>
</dbReference>
<keyword evidence="2" id="KW-0012">Acyltransferase</keyword>
<dbReference type="Proteomes" id="UP001500729">
    <property type="component" value="Unassembled WGS sequence"/>
</dbReference>
<dbReference type="EMBL" id="BAAAGS010000074">
    <property type="protein sequence ID" value="GAA0557506.1"/>
    <property type="molecule type" value="Genomic_DNA"/>
</dbReference>
<dbReference type="Pfam" id="PF08541">
    <property type="entry name" value="ACP_syn_III_C"/>
    <property type="match status" value="1"/>
</dbReference>
<reference evidence="6" key="1">
    <citation type="journal article" date="2019" name="Int. J. Syst. Evol. Microbiol.">
        <title>The Global Catalogue of Microorganisms (GCM) 10K type strain sequencing project: providing services to taxonomists for standard genome sequencing and annotation.</title>
        <authorList>
            <consortium name="The Broad Institute Genomics Platform"/>
            <consortium name="The Broad Institute Genome Sequencing Center for Infectious Disease"/>
            <person name="Wu L."/>
            <person name="Ma J."/>
        </authorList>
    </citation>
    <scope>NUCLEOTIDE SEQUENCE [LARGE SCALE GENOMIC DNA]</scope>
    <source>
        <strain evidence="6">JCM 10303</strain>
    </source>
</reference>
<evidence type="ECO:0000259" key="4">
    <source>
        <dbReference type="Pfam" id="PF08545"/>
    </source>
</evidence>
<feature type="domain" description="Beta-ketoacyl-[acyl-carrier-protein] synthase III C-terminal" evidence="3">
    <location>
        <begin position="250"/>
        <end position="339"/>
    </location>
</feature>
<comment type="caution">
    <text evidence="5">The sequence shown here is derived from an EMBL/GenBank/DDBJ whole genome shotgun (WGS) entry which is preliminary data.</text>
</comment>
<dbReference type="Pfam" id="PF08545">
    <property type="entry name" value="ACP_syn_III"/>
    <property type="match status" value="1"/>
</dbReference>
<dbReference type="SUPFAM" id="SSF53901">
    <property type="entry name" value="Thiolase-like"/>
    <property type="match status" value="1"/>
</dbReference>
<protein>
    <submittedName>
        <fullName evidence="5">Ketoacyl-ACP synthase III family protein</fullName>
    </submittedName>
</protein>
<name>A0ABP3P021_SACER</name>
<evidence type="ECO:0000256" key="2">
    <source>
        <dbReference type="ARBA" id="ARBA00023315"/>
    </source>
</evidence>
<dbReference type="PANTHER" id="PTHR34069">
    <property type="entry name" value="3-OXOACYL-[ACYL-CARRIER-PROTEIN] SYNTHASE 3"/>
    <property type="match status" value="1"/>
</dbReference>
<proteinExistence type="predicted"/>
<dbReference type="InterPro" id="IPR013747">
    <property type="entry name" value="ACP_syn_III_C"/>
</dbReference>
<keyword evidence="6" id="KW-1185">Reference proteome</keyword>
<evidence type="ECO:0000256" key="1">
    <source>
        <dbReference type="ARBA" id="ARBA00022679"/>
    </source>
</evidence>
<keyword evidence="1" id="KW-0808">Transferase</keyword>
<gene>
    <name evidence="5" type="ORF">GCM10009533_63850</name>
</gene>
<sequence length="345" mass="37444">MRASETFISSLGAYIPERVSVDDAVRKGWYSAESRRLQEFTSVAVADGISAPEMALHAARDAMERGEHTPDELDLLLYCDVWHQGPDGWQPQYLLQRELVGGDALAVEIRHGCNGMFSALSLASDHLLATDGRSAALLVGTDNFGTPLIDRWSASTAFIVGDAASALVLSKRPSAVQLLSVNLLSVPEVEQTHRGGEPLFPPGATVGRELDFDARAEHFQRAAREDEGGTLMSLKIRQRLLQTVHRTLVEADIDISDISRVACAHYSRELVEQWFLGAVDIPLSRSTWTYGRTIGHAGCSDQFLALRNLIATGQVRRGDHVLLLGVGPGVTIAAAVVRIVADSVK</sequence>
<evidence type="ECO:0000313" key="5">
    <source>
        <dbReference type="EMBL" id="GAA0557506.1"/>
    </source>
</evidence>